<keyword evidence="2" id="KW-1185">Reference proteome</keyword>
<dbReference type="Proteomes" id="UP000289340">
    <property type="component" value="Chromosome 2"/>
</dbReference>
<protein>
    <recommendedName>
        <fullName evidence="3">RNase H type-1 domain-containing protein</fullName>
    </recommendedName>
</protein>
<accession>A0A445LN81</accession>
<dbReference type="AlphaFoldDB" id="A0A445LN81"/>
<organism evidence="1 2">
    <name type="scientific">Glycine soja</name>
    <name type="common">Wild soybean</name>
    <dbReference type="NCBI Taxonomy" id="3848"/>
    <lineage>
        <taxon>Eukaryota</taxon>
        <taxon>Viridiplantae</taxon>
        <taxon>Streptophyta</taxon>
        <taxon>Embryophyta</taxon>
        <taxon>Tracheophyta</taxon>
        <taxon>Spermatophyta</taxon>
        <taxon>Magnoliopsida</taxon>
        <taxon>eudicotyledons</taxon>
        <taxon>Gunneridae</taxon>
        <taxon>Pentapetalae</taxon>
        <taxon>rosids</taxon>
        <taxon>fabids</taxon>
        <taxon>Fabales</taxon>
        <taxon>Fabaceae</taxon>
        <taxon>Papilionoideae</taxon>
        <taxon>50 kb inversion clade</taxon>
        <taxon>NPAAA clade</taxon>
        <taxon>indigoferoid/millettioid clade</taxon>
        <taxon>Phaseoleae</taxon>
        <taxon>Glycine</taxon>
        <taxon>Glycine subgen. Soja</taxon>
    </lineage>
</organism>
<comment type="caution">
    <text evidence="1">The sequence shown here is derived from an EMBL/GenBank/DDBJ whole genome shotgun (WGS) entry which is preliminary data.</text>
</comment>
<proteinExistence type="predicted"/>
<dbReference type="EMBL" id="QZWG01000002">
    <property type="protein sequence ID" value="RZC24644.1"/>
    <property type="molecule type" value="Genomic_DNA"/>
</dbReference>
<gene>
    <name evidence="1" type="ORF">D0Y65_003717</name>
</gene>
<name>A0A445LN81_GLYSO</name>
<evidence type="ECO:0000313" key="2">
    <source>
        <dbReference type="Proteomes" id="UP000289340"/>
    </source>
</evidence>
<evidence type="ECO:0008006" key="3">
    <source>
        <dbReference type="Google" id="ProtNLM"/>
    </source>
</evidence>
<evidence type="ECO:0000313" key="1">
    <source>
        <dbReference type="EMBL" id="RZC24644.1"/>
    </source>
</evidence>
<reference evidence="1 2" key="1">
    <citation type="submission" date="2018-09" db="EMBL/GenBank/DDBJ databases">
        <title>A high-quality reference genome of wild soybean provides a powerful tool to mine soybean genomes.</title>
        <authorList>
            <person name="Xie M."/>
            <person name="Chung C.Y.L."/>
            <person name="Li M.-W."/>
            <person name="Wong F.-L."/>
            <person name="Chan T.-F."/>
            <person name="Lam H.-M."/>
        </authorList>
    </citation>
    <scope>NUCLEOTIDE SEQUENCE [LARGE SCALE GENOMIC DNA]</scope>
    <source>
        <strain evidence="2">cv. W05</strain>
        <tissue evidence="1">Hypocotyl of etiolated seedlings</tissue>
    </source>
</reference>
<sequence>MGFRNLHGFNLVMLGKQGLKLSTNEDAMVTKIFKVKYFPKVGFLYANLGHNPSYIWRNIHTSQVPVKEGMHWRLRTWRTNIISQILNKADSQAIQATPLLNTTSDDVLRWKFSSIEIYTVRSSYHHLMENMINNDDYKDKIWNNIDLQHHVSISLMMQSYVEWCHARIGNRDHNRNHHQPASLTWHKPNEGYIKCNIDATLFKENNTFGVGICLRGHQGDYICPRTFHSKGVPNPRTAEA</sequence>